<dbReference type="PANTHER" id="PTHR43531">
    <property type="entry name" value="PROTEIN ICFG"/>
    <property type="match status" value="1"/>
</dbReference>
<dbReference type="PROSITE" id="PS50111">
    <property type="entry name" value="CHEMOTAXIS_TRANSDUC_2"/>
    <property type="match status" value="1"/>
</dbReference>
<comment type="similarity">
    <text evidence="2">Belongs to the methyl-accepting chemotaxis (MCP) protein family.</text>
</comment>
<dbReference type="Pfam" id="PF00672">
    <property type="entry name" value="HAMP"/>
    <property type="match status" value="1"/>
</dbReference>
<dbReference type="GO" id="GO:0006935">
    <property type="term" value="P:chemotaxis"/>
    <property type="evidence" value="ECO:0007669"/>
    <property type="project" value="UniProtKB-KW"/>
</dbReference>
<evidence type="ECO:0000313" key="9">
    <source>
        <dbReference type="EMBL" id="GAK49875.1"/>
    </source>
</evidence>
<feature type="coiled-coil region" evidence="4">
    <location>
        <begin position="662"/>
        <end position="700"/>
    </location>
</feature>
<evidence type="ECO:0000256" key="1">
    <source>
        <dbReference type="ARBA" id="ARBA00022500"/>
    </source>
</evidence>
<evidence type="ECO:0000256" key="4">
    <source>
        <dbReference type="SAM" id="Coils"/>
    </source>
</evidence>
<evidence type="ECO:0000256" key="5">
    <source>
        <dbReference type="SAM" id="MobiDB-lite"/>
    </source>
</evidence>
<dbReference type="EMBL" id="DF820455">
    <property type="protein sequence ID" value="GAK49875.1"/>
    <property type="molecule type" value="Genomic_DNA"/>
</dbReference>
<keyword evidence="6" id="KW-0472">Membrane</keyword>
<dbReference type="Proteomes" id="UP000030700">
    <property type="component" value="Unassembled WGS sequence"/>
</dbReference>
<dbReference type="PANTHER" id="PTHR43531:SF11">
    <property type="entry name" value="METHYL-ACCEPTING CHEMOTAXIS PROTEIN 3"/>
    <property type="match status" value="1"/>
</dbReference>
<feature type="domain" description="HAMP" evidence="8">
    <location>
        <begin position="421"/>
        <end position="471"/>
    </location>
</feature>
<dbReference type="SMART" id="SM00283">
    <property type="entry name" value="MA"/>
    <property type="match status" value="1"/>
</dbReference>
<dbReference type="HOGENOM" id="CLU_000445_107_16_0"/>
<dbReference type="PROSITE" id="PS50885">
    <property type="entry name" value="HAMP"/>
    <property type="match status" value="2"/>
</dbReference>
<organism evidence="9 10">
    <name type="scientific">Candidatus Moduliflexus flocculans</name>
    <dbReference type="NCBI Taxonomy" id="1499966"/>
    <lineage>
        <taxon>Bacteria</taxon>
        <taxon>Candidatus Moduliflexota</taxon>
        <taxon>Candidatus Moduliflexia</taxon>
        <taxon>Candidatus Moduliflexales</taxon>
        <taxon>Candidatus Moduliflexaceae</taxon>
    </lineage>
</organism>
<dbReference type="Gene3D" id="3.30.450.20">
    <property type="entry name" value="PAS domain"/>
    <property type="match status" value="1"/>
</dbReference>
<evidence type="ECO:0000259" key="8">
    <source>
        <dbReference type="PROSITE" id="PS50885"/>
    </source>
</evidence>
<dbReference type="GO" id="GO:0005886">
    <property type="term" value="C:plasma membrane"/>
    <property type="evidence" value="ECO:0007669"/>
    <property type="project" value="TreeGrafter"/>
</dbReference>
<reference evidence="9 10" key="1">
    <citation type="journal article" date="2015" name="PeerJ">
        <title>First genomic representation of candidate bacterial phylum KSB3 points to enhanced environmental sensing as a trigger of wastewater bulking.</title>
        <authorList>
            <person name="Sekiguchi Y."/>
            <person name="Ohashi A."/>
            <person name="Parks D.H."/>
            <person name="Yamauchi T."/>
            <person name="Tyson G.W."/>
            <person name="Hugenholtz P."/>
        </authorList>
    </citation>
    <scope>NUCLEOTIDE SEQUENCE [LARGE SCALE GENOMIC DNA]</scope>
</reference>
<dbReference type="Pfam" id="PF00015">
    <property type="entry name" value="MCPsignal"/>
    <property type="match status" value="1"/>
</dbReference>
<feature type="compositionally biased region" description="Basic and acidic residues" evidence="5">
    <location>
        <begin position="748"/>
        <end position="766"/>
    </location>
</feature>
<feature type="compositionally biased region" description="Basic residues" evidence="5">
    <location>
        <begin position="738"/>
        <end position="747"/>
    </location>
</feature>
<keyword evidence="6" id="KW-0812">Transmembrane</keyword>
<feature type="domain" description="Methyl-accepting transducer" evidence="7">
    <location>
        <begin position="476"/>
        <end position="691"/>
    </location>
</feature>
<feature type="transmembrane region" description="Helical" evidence="6">
    <location>
        <begin position="12"/>
        <end position="35"/>
    </location>
</feature>
<dbReference type="GO" id="GO:0004888">
    <property type="term" value="F:transmembrane signaling receptor activity"/>
    <property type="evidence" value="ECO:0007669"/>
    <property type="project" value="InterPro"/>
</dbReference>
<dbReference type="SMART" id="SM00304">
    <property type="entry name" value="HAMP"/>
    <property type="match status" value="2"/>
</dbReference>
<dbReference type="InterPro" id="IPR004089">
    <property type="entry name" value="MCPsignal_dom"/>
</dbReference>
<dbReference type="InterPro" id="IPR004090">
    <property type="entry name" value="Chemotax_Me-accpt_rcpt"/>
</dbReference>
<feature type="region of interest" description="Disordered" evidence="5">
    <location>
        <begin position="493"/>
        <end position="513"/>
    </location>
</feature>
<feature type="domain" description="HAMP" evidence="8">
    <location>
        <begin position="198"/>
        <end position="250"/>
    </location>
</feature>
<dbReference type="SUPFAM" id="SSF58104">
    <property type="entry name" value="Methyl-accepting chemotaxis protein (MCP) signaling domain"/>
    <property type="match status" value="2"/>
</dbReference>
<feature type="transmembrane region" description="Helical" evidence="6">
    <location>
        <begin position="173"/>
        <end position="195"/>
    </location>
</feature>
<dbReference type="PRINTS" id="PR00260">
    <property type="entry name" value="CHEMTRNSDUCR"/>
</dbReference>
<keyword evidence="1" id="KW-0145">Chemotaxis</keyword>
<protein>
    <submittedName>
        <fullName evidence="9">Methyl-accepting chemotaxis sensory transducer</fullName>
    </submittedName>
</protein>
<dbReference type="InterPro" id="IPR051310">
    <property type="entry name" value="MCP_chemotaxis"/>
</dbReference>
<feature type="region of interest" description="Disordered" evidence="5">
    <location>
        <begin position="719"/>
        <end position="766"/>
    </location>
</feature>
<feature type="compositionally biased region" description="Basic and acidic residues" evidence="5">
    <location>
        <begin position="726"/>
        <end position="737"/>
    </location>
</feature>
<keyword evidence="10" id="KW-1185">Reference proteome</keyword>
<dbReference type="InterPro" id="IPR003660">
    <property type="entry name" value="HAMP_dom"/>
</dbReference>
<dbReference type="AlphaFoldDB" id="A0A0S6VWX9"/>
<proteinExistence type="inferred from homology"/>
<name>A0A0S6VWX9_9BACT</name>
<evidence type="ECO:0000256" key="2">
    <source>
        <dbReference type="ARBA" id="ARBA00029447"/>
    </source>
</evidence>
<dbReference type="STRING" id="1499966.U14_01099"/>
<keyword evidence="4" id="KW-0175">Coiled coil</keyword>
<gene>
    <name evidence="9" type="ORF">U14_01099</name>
</gene>
<evidence type="ECO:0000256" key="6">
    <source>
        <dbReference type="SAM" id="Phobius"/>
    </source>
</evidence>
<keyword evidence="3" id="KW-0807">Transducer</keyword>
<dbReference type="GO" id="GO:0007165">
    <property type="term" value="P:signal transduction"/>
    <property type="evidence" value="ECO:0007669"/>
    <property type="project" value="UniProtKB-KW"/>
</dbReference>
<evidence type="ECO:0000259" key="7">
    <source>
        <dbReference type="PROSITE" id="PS50111"/>
    </source>
</evidence>
<keyword evidence="6" id="KW-1133">Transmembrane helix</keyword>
<accession>A0A0S6VWX9</accession>
<dbReference type="Gene3D" id="1.10.287.950">
    <property type="entry name" value="Methyl-accepting chemotaxis protein"/>
    <property type="match status" value="1"/>
</dbReference>
<dbReference type="CDD" id="cd06225">
    <property type="entry name" value="HAMP"/>
    <property type="match status" value="2"/>
</dbReference>
<sequence length="766" mass="84488">MKIQMKLSVFIGSLLFAMVILMVAIGTWVINAIIYELNTGLLSLKLAAQIEKIDATIKLLEDSGATGIAAYVQQAQTEILQKMSAETESQTEGYYVLAVKEQKMLFQSKFAQDESQAANQAYIQQMLAQKSGTLDYEQAGVGYFTVFKYFETWDWLIGVTLPKTIMFRQRQSYLISVGWASLIVFVALLALSYVMGRKMIVQPVTSLVKVANSIADGQFEQVIDIRQRDEIGSLARAFHTMQTTIQRALLDLHGLIQAIQAGQLSTRSELSGYAGNWRELMVGVNNLLDALVTPINTTANYIERLSNSEIPEQITAEYCGDFNKTKQNLNLLGSDIRNVIQAIRTLSQAIQDGQLDARGDVSAFGGGWRELVSGVNQVVDAFTTPVTVAIQTIERIAKGDVPELITAEYRGDFNTIKKNVNQLIIATQEITSLAEEMARGNFTREVQERSEQDTLMRALNSMSKTLQDIVVQIKVSADNVAISSQQMNVNAAQMSEGAANQSASTEQASASMEQMTTNIRQNADNAVQAEKIARQSVEYAEEGARVVRETVTAMQEITKKIMIIQEIAQQTRLLSLNATIEAARAQEHGKAFSVVAAEVRKLSDITKDAAEEIDTLANSSRAISERAGEMLTKLVPNIQTTSDLVQEISAASSEQSMGAEQVNRAIQQLDQVTQENAETADELAATAEELAAQARQLQKAITFFHVSESAAAAEVAVPGAPPTPLLEKKHDRNMHDKTPHRRHHSAEKHRSDSIFHDELDNEFEHF</sequence>
<dbReference type="Pfam" id="PF18947">
    <property type="entry name" value="HAMP_2"/>
    <property type="match status" value="2"/>
</dbReference>
<evidence type="ECO:0000313" key="10">
    <source>
        <dbReference type="Proteomes" id="UP000030700"/>
    </source>
</evidence>
<dbReference type="Gene3D" id="6.10.340.10">
    <property type="match status" value="1"/>
</dbReference>
<dbReference type="Gene3D" id="1.20.120.1530">
    <property type="match status" value="1"/>
</dbReference>
<dbReference type="SUPFAM" id="SSF158472">
    <property type="entry name" value="HAMP domain-like"/>
    <property type="match status" value="1"/>
</dbReference>
<evidence type="ECO:0000256" key="3">
    <source>
        <dbReference type="PROSITE-ProRule" id="PRU00284"/>
    </source>
</evidence>